<dbReference type="PANTHER" id="PTHR43114">
    <property type="entry name" value="ADENINE DEAMINASE"/>
    <property type="match status" value="1"/>
</dbReference>
<evidence type="ECO:0000256" key="4">
    <source>
        <dbReference type="ARBA" id="ARBA00022801"/>
    </source>
</evidence>
<accession>A0A8S8X7K7</accession>
<feature type="domain" description="Adenosine deaminase" evidence="7">
    <location>
        <begin position="35"/>
        <end position="352"/>
    </location>
</feature>
<keyword evidence="3" id="KW-0479">Metal-binding</keyword>
<dbReference type="NCBIfam" id="TIGR01430">
    <property type="entry name" value="aden_deam"/>
    <property type="match status" value="1"/>
</dbReference>
<dbReference type="PANTHER" id="PTHR43114:SF6">
    <property type="entry name" value="ADENINE DEAMINASE"/>
    <property type="match status" value="1"/>
</dbReference>
<proteinExistence type="inferred from homology"/>
<dbReference type="GO" id="GO:0006146">
    <property type="term" value="P:adenine catabolic process"/>
    <property type="evidence" value="ECO:0007669"/>
    <property type="project" value="TreeGrafter"/>
</dbReference>
<dbReference type="GO" id="GO:0000034">
    <property type="term" value="F:adenine deaminase activity"/>
    <property type="evidence" value="ECO:0007669"/>
    <property type="project" value="TreeGrafter"/>
</dbReference>
<dbReference type="SUPFAM" id="SSF51556">
    <property type="entry name" value="Metallo-dependent hydrolases"/>
    <property type="match status" value="1"/>
</dbReference>
<dbReference type="RefSeq" id="WP_420242364.1">
    <property type="nucleotide sequence ID" value="NZ_BOPV01000001.1"/>
</dbReference>
<sequence length="377" mass="41949">MSNTQTSGRSIGNVPAPRTGRTVTAAQRDIFRRIPKVELHCHLLGAVRQSTFAELAAMRAAPVTSDQIASFYARGARPVGVLHVLRTLEKHILLTPDDFRRIAYEYLEDAAREGVRHAEFFWNPTATIRDAKLPYAALQDAIVAGMRDAEREFGISSLLIPSIDREATPDDAVAMVELLIANRDDSVPGIGIDYRENDRPPELFAEAYHRARRAGLRATAHAGEFGMPWTNVATALDLLQVDRIDHGYSILENPALVERCVERGIVFTIVPTNSYYLRTLEPERWAAEHPIRAMARAGLKLHPNSDDPTLHNVTPGGAWELMYSHLGFDIAALRQMMLHGLDGAWIDTARRTAWAAAWPIEFDALTTATSWQESTLP</sequence>
<dbReference type="GO" id="GO:0005829">
    <property type="term" value="C:cytosol"/>
    <property type="evidence" value="ECO:0007669"/>
    <property type="project" value="TreeGrafter"/>
</dbReference>
<evidence type="ECO:0000256" key="1">
    <source>
        <dbReference type="ARBA" id="ARBA00001947"/>
    </source>
</evidence>
<reference evidence="8" key="1">
    <citation type="submission" date="2021-02" db="EMBL/GenBank/DDBJ databases">
        <title>Genome sequence of Rhodospirillales sp. strain TMPK1 isolated from soil.</title>
        <authorList>
            <person name="Nakai R."/>
            <person name="Kusada H."/>
            <person name="Tamaki H."/>
        </authorList>
    </citation>
    <scope>NUCLEOTIDE SEQUENCE</scope>
    <source>
        <strain evidence="8">TMPK1</strain>
    </source>
</reference>
<gene>
    <name evidence="8" type="ORF">TMPK1_15000</name>
</gene>
<dbReference type="InterPro" id="IPR001365">
    <property type="entry name" value="A_deaminase_dom"/>
</dbReference>
<evidence type="ECO:0000313" key="8">
    <source>
        <dbReference type="EMBL" id="GIL39263.1"/>
    </source>
</evidence>
<comment type="caution">
    <text evidence="8">The sequence shown here is derived from an EMBL/GenBank/DDBJ whole genome shotgun (WGS) entry which is preliminary data.</text>
</comment>
<dbReference type="Proteomes" id="UP000681075">
    <property type="component" value="Unassembled WGS sequence"/>
</dbReference>
<dbReference type="AlphaFoldDB" id="A0A8S8X7K7"/>
<keyword evidence="5" id="KW-0862">Zinc</keyword>
<evidence type="ECO:0000256" key="2">
    <source>
        <dbReference type="ARBA" id="ARBA00006676"/>
    </source>
</evidence>
<dbReference type="InterPro" id="IPR032466">
    <property type="entry name" value="Metal_Hydrolase"/>
</dbReference>
<dbReference type="Gene3D" id="3.20.20.140">
    <property type="entry name" value="Metal-dependent hydrolases"/>
    <property type="match status" value="1"/>
</dbReference>
<evidence type="ECO:0000256" key="5">
    <source>
        <dbReference type="ARBA" id="ARBA00022833"/>
    </source>
</evidence>
<feature type="region of interest" description="Disordered" evidence="6">
    <location>
        <begin position="1"/>
        <end position="22"/>
    </location>
</feature>
<comment type="similarity">
    <text evidence="2">Belongs to the metallo-dependent hydrolases superfamily. Adenosine and AMP deaminases family.</text>
</comment>
<keyword evidence="9" id="KW-1185">Reference proteome</keyword>
<keyword evidence="4" id="KW-0378">Hydrolase</keyword>
<dbReference type="GO" id="GO:0046872">
    <property type="term" value="F:metal ion binding"/>
    <property type="evidence" value="ECO:0007669"/>
    <property type="project" value="UniProtKB-KW"/>
</dbReference>
<evidence type="ECO:0000259" key="7">
    <source>
        <dbReference type="Pfam" id="PF00962"/>
    </source>
</evidence>
<dbReference type="Pfam" id="PF00962">
    <property type="entry name" value="A_deaminase"/>
    <property type="match status" value="1"/>
</dbReference>
<dbReference type="InterPro" id="IPR006330">
    <property type="entry name" value="Ado/ade_deaminase"/>
</dbReference>
<organism evidence="8 9">
    <name type="scientific">Roseiterribacter gracilis</name>
    <dbReference type="NCBI Taxonomy" id="2812848"/>
    <lineage>
        <taxon>Bacteria</taxon>
        <taxon>Pseudomonadati</taxon>
        <taxon>Pseudomonadota</taxon>
        <taxon>Alphaproteobacteria</taxon>
        <taxon>Rhodospirillales</taxon>
        <taxon>Roseiterribacteraceae</taxon>
        <taxon>Roseiterribacter</taxon>
    </lineage>
</organism>
<evidence type="ECO:0000313" key="9">
    <source>
        <dbReference type="Proteomes" id="UP000681075"/>
    </source>
</evidence>
<dbReference type="EMBL" id="BOPV01000001">
    <property type="protein sequence ID" value="GIL39263.1"/>
    <property type="molecule type" value="Genomic_DNA"/>
</dbReference>
<dbReference type="GO" id="GO:0043103">
    <property type="term" value="P:hypoxanthine salvage"/>
    <property type="evidence" value="ECO:0007669"/>
    <property type="project" value="TreeGrafter"/>
</dbReference>
<evidence type="ECO:0000256" key="3">
    <source>
        <dbReference type="ARBA" id="ARBA00022723"/>
    </source>
</evidence>
<protein>
    <recommendedName>
        <fullName evidence="7">Adenosine deaminase domain-containing protein</fullName>
    </recommendedName>
</protein>
<comment type="cofactor">
    <cofactor evidence="1">
        <name>Zn(2+)</name>
        <dbReference type="ChEBI" id="CHEBI:29105"/>
    </cofactor>
</comment>
<evidence type="ECO:0000256" key="6">
    <source>
        <dbReference type="SAM" id="MobiDB-lite"/>
    </source>
</evidence>
<feature type="compositionally biased region" description="Polar residues" evidence="6">
    <location>
        <begin position="1"/>
        <end position="10"/>
    </location>
</feature>
<name>A0A8S8X7K7_9PROT</name>